<evidence type="ECO:0000313" key="10">
    <source>
        <dbReference type="Proteomes" id="UP000304864"/>
    </source>
</evidence>
<evidence type="ECO:0000256" key="1">
    <source>
        <dbReference type="ARBA" id="ARBA00022448"/>
    </source>
</evidence>
<evidence type="ECO:0000259" key="8">
    <source>
        <dbReference type="PROSITE" id="PS51007"/>
    </source>
</evidence>
<keyword evidence="2 6" id="KW-0349">Heme</keyword>
<keyword evidence="3 6" id="KW-0479">Metal-binding</keyword>
<name>A0A4P9K688_9GAMM</name>
<dbReference type="InterPro" id="IPR050597">
    <property type="entry name" value="Cytochrome_c_Oxidase_Subunit"/>
</dbReference>
<dbReference type="InterPro" id="IPR036909">
    <property type="entry name" value="Cyt_c-like_dom_sf"/>
</dbReference>
<protein>
    <submittedName>
        <fullName evidence="9">Cytochrome c</fullName>
    </submittedName>
</protein>
<dbReference type="GO" id="GO:0009055">
    <property type="term" value="F:electron transfer activity"/>
    <property type="evidence" value="ECO:0007669"/>
    <property type="project" value="InterPro"/>
</dbReference>
<keyword evidence="7" id="KW-0732">Signal</keyword>
<dbReference type="RefSeq" id="WP_138565258.1">
    <property type="nucleotide sequence ID" value="NZ_CP040602.1"/>
</dbReference>
<dbReference type="AlphaFoldDB" id="A0A4P9K688"/>
<dbReference type="OrthoDB" id="9773456at2"/>
<dbReference type="PANTHER" id="PTHR33751">
    <property type="entry name" value="CBB3-TYPE CYTOCHROME C OXIDASE SUBUNIT FIXP"/>
    <property type="match status" value="1"/>
</dbReference>
<evidence type="ECO:0000256" key="5">
    <source>
        <dbReference type="ARBA" id="ARBA00023004"/>
    </source>
</evidence>
<organism evidence="9 10">
    <name type="scientific">Thiomicrorhabdus sediminis</name>
    <dbReference type="NCBI Taxonomy" id="2580412"/>
    <lineage>
        <taxon>Bacteria</taxon>
        <taxon>Pseudomonadati</taxon>
        <taxon>Pseudomonadota</taxon>
        <taxon>Gammaproteobacteria</taxon>
        <taxon>Thiotrichales</taxon>
        <taxon>Piscirickettsiaceae</taxon>
        <taxon>Thiomicrorhabdus</taxon>
    </lineage>
</organism>
<keyword evidence="1" id="KW-0813">Transport</keyword>
<dbReference type="InterPro" id="IPR008168">
    <property type="entry name" value="Cyt_C_IC"/>
</dbReference>
<dbReference type="EMBL" id="CP040602">
    <property type="protein sequence ID" value="QCU90584.1"/>
    <property type="molecule type" value="Genomic_DNA"/>
</dbReference>
<dbReference type="GO" id="GO:0020037">
    <property type="term" value="F:heme binding"/>
    <property type="evidence" value="ECO:0007669"/>
    <property type="project" value="InterPro"/>
</dbReference>
<feature type="chain" id="PRO_5020272109" evidence="7">
    <location>
        <begin position="22"/>
        <end position="101"/>
    </location>
</feature>
<accession>A0A4P9K688</accession>
<evidence type="ECO:0000313" key="9">
    <source>
        <dbReference type="EMBL" id="QCU90584.1"/>
    </source>
</evidence>
<evidence type="ECO:0000256" key="3">
    <source>
        <dbReference type="ARBA" id="ARBA00022723"/>
    </source>
</evidence>
<dbReference type="Proteomes" id="UP000304864">
    <property type="component" value="Chromosome"/>
</dbReference>
<dbReference type="SUPFAM" id="SSF46626">
    <property type="entry name" value="Cytochrome c"/>
    <property type="match status" value="1"/>
</dbReference>
<dbReference type="GO" id="GO:0005506">
    <property type="term" value="F:iron ion binding"/>
    <property type="evidence" value="ECO:0007669"/>
    <property type="project" value="InterPro"/>
</dbReference>
<sequence>MKKLILAALTSGLMVSANAQAEMPATPAKAAMCIGCHGEAGNSVVPNFPKLAGQHAAYTEKQLKDFREGYRKDPVMSGFAKGLTDEEIKELAAYYAAQTQK</sequence>
<feature type="domain" description="Cytochrome c" evidence="8">
    <location>
        <begin position="7"/>
        <end position="99"/>
    </location>
</feature>
<evidence type="ECO:0000256" key="4">
    <source>
        <dbReference type="ARBA" id="ARBA00022982"/>
    </source>
</evidence>
<keyword evidence="5 6" id="KW-0408">Iron</keyword>
<dbReference type="PRINTS" id="PR00605">
    <property type="entry name" value="CYTCHROMECIC"/>
</dbReference>
<dbReference type="Gene3D" id="1.10.760.10">
    <property type="entry name" value="Cytochrome c-like domain"/>
    <property type="match status" value="1"/>
</dbReference>
<keyword evidence="10" id="KW-1185">Reference proteome</keyword>
<feature type="signal peptide" evidence="7">
    <location>
        <begin position="1"/>
        <end position="21"/>
    </location>
</feature>
<evidence type="ECO:0000256" key="6">
    <source>
        <dbReference type="PROSITE-ProRule" id="PRU00433"/>
    </source>
</evidence>
<evidence type="ECO:0000256" key="2">
    <source>
        <dbReference type="ARBA" id="ARBA00022617"/>
    </source>
</evidence>
<reference evidence="9 10" key="1">
    <citation type="submission" date="2019-05" db="EMBL/GenBank/DDBJ databases">
        <title>Thiomicrorhabdus sediminis sp. nov, a novel sulfur-oxidizing bacterium isolated from coastal sediment.</title>
        <authorList>
            <person name="Liu X."/>
        </authorList>
    </citation>
    <scope>NUCLEOTIDE SEQUENCE [LARGE SCALE GENOMIC DNA]</scope>
    <source>
        <strain evidence="9 10">G1</strain>
    </source>
</reference>
<proteinExistence type="predicted"/>
<evidence type="ECO:0000256" key="7">
    <source>
        <dbReference type="SAM" id="SignalP"/>
    </source>
</evidence>
<dbReference type="Pfam" id="PF00034">
    <property type="entry name" value="Cytochrom_C"/>
    <property type="match status" value="1"/>
</dbReference>
<gene>
    <name evidence="9" type="ORF">FE785_08025</name>
</gene>
<dbReference type="InterPro" id="IPR009056">
    <property type="entry name" value="Cyt_c-like_dom"/>
</dbReference>
<dbReference type="KEGG" id="thig:FE785_08025"/>
<keyword evidence="4" id="KW-0249">Electron transport</keyword>
<dbReference type="PANTHER" id="PTHR33751:SF9">
    <property type="entry name" value="CYTOCHROME C4"/>
    <property type="match status" value="1"/>
</dbReference>
<dbReference type="PROSITE" id="PS51007">
    <property type="entry name" value="CYTC"/>
    <property type="match status" value="1"/>
</dbReference>